<protein>
    <recommendedName>
        <fullName evidence="4">FLYWCH-type domain-containing protein</fullName>
    </recommendedName>
</protein>
<organism evidence="5 6">
    <name type="scientific">Tribolium castaneum</name>
    <name type="common">Red flour beetle</name>
    <dbReference type="NCBI Taxonomy" id="7070"/>
    <lineage>
        <taxon>Eukaryota</taxon>
        <taxon>Metazoa</taxon>
        <taxon>Ecdysozoa</taxon>
        <taxon>Arthropoda</taxon>
        <taxon>Hexapoda</taxon>
        <taxon>Insecta</taxon>
        <taxon>Pterygota</taxon>
        <taxon>Neoptera</taxon>
        <taxon>Endopterygota</taxon>
        <taxon>Coleoptera</taxon>
        <taxon>Polyphaga</taxon>
        <taxon>Cucujiformia</taxon>
        <taxon>Tenebrionidae</taxon>
        <taxon>Tenebrionidae incertae sedis</taxon>
        <taxon>Tribolium</taxon>
    </lineage>
</organism>
<keyword evidence="6" id="KW-1185">Reference proteome</keyword>
<name>D6X4N5_TRICA</name>
<accession>D6X4N5</accession>
<keyword evidence="3" id="KW-0862">Zinc</keyword>
<dbReference type="PhylomeDB" id="D6X4N5"/>
<dbReference type="GO" id="GO:0008270">
    <property type="term" value="F:zinc ion binding"/>
    <property type="evidence" value="ECO:0007669"/>
    <property type="project" value="UniProtKB-KW"/>
</dbReference>
<feature type="domain" description="FLYWCH-type" evidence="4">
    <location>
        <begin position="22"/>
        <end position="59"/>
    </location>
</feature>
<dbReference type="HOGENOM" id="CLU_1241543_0_0_1"/>
<evidence type="ECO:0000256" key="3">
    <source>
        <dbReference type="ARBA" id="ARBA00022833"/>
    </source>
</evidence>
<gene>
    <name evidence="5" type="primary">AUGUSTUS-3.0.2_11445</name>
    <name evidence="5" type="ORF">TcasGA2_TC011445</name>
</gene>
<dbReference type="Pfam" id="PF04500">
    <property type="entry name" value="FLYWCH"/>
    <property type="match status" value="3"/>
</dbReference>
<dbReference type="Proteomes" id="UP000007266">
    <property type="component" value="Linkage group 10"/>
</dbReference>
<sequence>MAVLLEYQEEVQSPAGVVYVMRGHKNPKLVLDRNEFVINHKGANKTRWRCTSYYKTKCVVYMIRGRYKNSKLVFDRNEFEVNNKGAIKTRWRCTSYYKTRCMCYLITQPGEVTVVKVHNHAPTVEDGQYSDVCSEIFVLPGPKNPKILVDGHDFHCKYQTMRRTLWWCCSRRRTLCRAKVVTYGRVMEIINSHNHEPKRHMERHYEIIAQKMTFRKMYRRDKK</sequence>
<reference evidence="5 6" key="2">
    <citation type="journal article" date="2010" name="Nucleic Acids Res.">
        <title>BeetleBase in 2010: revisions to provide comprehensive genomic information for Tribolium castaneum.</title>
        <authorList>
            <person name="Kim H.S."/>
            <person name="Murphy T."/>
            <person name="Xia J."/>
            <person name="Caragea D."/>
            <person name="Park Y."/>
            <person name="Beeman R.W."/>
            <person name="Lorenzen M.D."/>
            <person name="Butcher S."/>
            <person name="Manak J.R."/>
            <person name="Brown S.J."/>
        </authorList>
    </citation>
    <scope>GENOME REANNOTATION</scope>
    <source>
        <strain evidence="5 6">Georgia GA2</strain>
    </source>
</reference>
<dbReference type="InterPro" id="IPR007588">
    <property type="entry name" value="Znf_FLYWCH"/>
</dbReference>
<evidence type="ECO:0000256" key="2">
    <source>
        <dbReference type="ARBA" id="ARBA00022771"/>
    </source>
</evidence>
<keyword evidence="1" id="KW-0479">Metal-binding</keyword>
<proteinExistence type="predicted"/>
<dbReference type="STRING" id="7070.D6X4N5"/>
<feature type="domain" description="FLYWCH-type" evidence="4">
    <location>
        <begin position="63"/>
        <end position="120"/>
    </location>
</feature>
<dbReference type="Gene3D" id="2.20.25.240">
    <property type="match status" value="3"/>
</dbReference>
<reference evidence="5 6" key="1">
    <citation type="journal article" date="2008" name="Nature">
        <title>The genome of the model beetle and pest Tribolium castaneum.</title>
        <authorList>
            <consortium name="Tribolium Genome Sequencing Consortium"/>
            <person name="Richards S."/>
            <person name="Gibbs R.A."/>
            <person name="Weinstock G.M."/>
            <person name="Brown S.J."/>
            <person name="Denell R."/>
            <person name="Beeman R.W."/>
            <person name="Gibbs R."/>
            <person name="Beeman R.W."/>
            <person name="Brown S.J."/>
            <person name="Bucher G."/>
            <person name="Friedrich M."/>
            <person name="Grimmelikhuijzen C.J."/>
            <person name="Klingler M."/>
            <person name="Lorenzen M."/>
            <person name="Richards S."/>
            <person name="Roth S."/>
            <person name="Schroder R."/>
            <person name="Tautz D."/>
            <person name="Zdobnov E.M."/>
            <person name="Muzny D."/>
            <person name="Gibbs R.A."/>
            <person name="Weinstock G.M."/>
            <person name="Attaway T."/>
            <person name="Bell S."/>
            <person name="Buhay C.J."/>
            <person name="Chandrabose M.N."/>
            <person name="Chavez D."/>
            <person name="Clerk-Blankenburg K.P."/>
            <person name="Cree A."/>
            <person name="Dao M."/>
            <person name="Davis C."/>
            <person name="Chacko J."/>
            <person name="Dinh H."/>
            <person name="Dugan-Rocha S."/>
            <person name="Fowler G."/>
            <person name="Garner T.T."/>
            <person name="Garnes J."/>
            <person name="Gnirke A."/>
            <person name="Hawes A."/>
            <person name="Hernandez J."/>
            <person name="Hines S."/>
            <person name="Holder M."/>
            <person name="Hume J."/>
            <person name="Jhangiani S.N."/>
            <person name="Joshi V."/>
            <person name="Khan Z.M."/>
            <person name="Jackson L."/>
            <person name="Kovar C."/>
            <person name="Kowis A."/>
            <person name="Lee S."/>
            <person name="Lewis L.R."/>
            <person name="Margolis J."/>
            <person name="Morgan M."/>
            <person name="Nazareth L.V."/>
            <person name="Nguyen N."/>
            <person name="Okwuonu G."/>
            <person name="Parker D."/>
            <person name="Richards S."/>
            <person name="Ruiz S.J."/>
            <person name="Santibanez J."/>
            <person name="Savard J."/>
            <person name="Scherer S.E."/>
            <person name="Schneider B."/>
            <person name="Sodergren E."/>
            <person name="Tautz D."/>
            <person name="Vattahil S."/>
            <person name="Villasana D."/>
            <person name="White C.S."/>
            <person name="Wright R."/>
            <person name="Park Y."/>
            <person name="Beeman R.W."/>
            <person name="Lord J."/>
            <person name="Oppert B."/>
            <person name="Lorenzen M."/>
            <person name="Brown S."/>
            <person name="Wang L."/>
            <person name="Savard J."/>
            <person name="Tautz D."/>
            <person name="Richards S."/>
            <person name="Weinstock G."/>
            <person name="Gibbs R.A."/>
            <person name="Liu Y."/>
            <person name="Worley K."/>
            <person name="Weinstock G."/>
            <person name="Elsik C.G."/>
            <person name="Reese J.T."/>
            <person name="Elhaik E."/>
            <person name="Landan G."/>
            <person name="Graur D."/>
            <person name="Arensburger P."/>
            <person name="Atkinson P."/>
            <person name="Beeman R.W."/>
            <person name="Beidler J."/>
            <person name="Brown S.J."/>
            <person name="Demuth J.P."/>
            <person name="Drury D.W."/>
            <person name="Du Y.Z."/>
            <person name="Fujiwara H."/>
            <person name="Lorenzen M."/>
            <person name="Maselli V."/>
            <person name="Osanai M."/>
            <person name="Park Y."/>
            <person name="Robertson H.M."/>
            <person name="Tu Z."/>
            <person name="Wang J.J."/>
            <person name="Wang S."/>
            <person name="Richards S."/>
            <person name="Song H."/>
            <person name="Zhang L."/>
            <person name="Sodergren E."/>
            <person name="Werner D."/>
            <person name="Stanke M."/>
            <person name="Morgenstern B."/>
            <person name="Solovyev V."/>
            <person name="Kosarev P."/>
            <person name="Brown G."/>
            <person name="Chen H.C."/>
            <person name="Ermolaeva O."/>
            <person name="Hlavina W."/>
            <person name="Kapustin Y."/>
            <person name="Kiryutin B."/>
            <person name="Kitts P."/>
            <person name="Maglott D."/>
            <person name="Pruitt K."/>
            <person name="Sapojnikov V."/>
            <person name="Souvorov A."/>
            <person name="Mackey A.J."/>
            <person name="Waterhouse R.M."/>
            <person name="Wyder S."/>
            <person name="Zdobnov E.M."/>
            <person name="Zdobnov E.M."/>
            <person name="Wyder S."/>
            <person name="Kriventseva E.V."/>
            <person name="Kadowaki T."/>
            <person name="Bork P."/>
            <person name="Aranda M."/>
            <person name="Bao R."/>
            <person name="Beermann A."/>
            <person name="Berns N."/>
            <person name="Bolognesi R."/>
            <person name="Bonneton F."/>
            <person name="Bopp D."/>
            <person name="Brown S.J."/>
            <person name="Bucher G."/>
            <person name="Butts T."/>
            <person name="Chaumot A."/>
            <person name="Denell R.E."/>
            <person name="Ferrier D.E."/>
            <person name="Friedrich M."/>
            <person name="Gordon C.M."/>
            <person name="Jindra M."/>
            <person name="Klingler M."/>
            <person name="Lan Q."/>
            <person name="Lattorff H.M."/>
            <person name="Laudet V."/>
            <person name="von Levetsow C."/>
            <person name="Liu Z."/>
            <person name="Lutz R."/>
            <person name="Lynch J.A."/>
            <person name="da Fonseca R.N."/>
            <person name="Posnien N."/>
            <person name="Reuter R."/>
            <person name="Roth S."/>
            <person name="Savard J."/>
            <person name="Schinko J.B."/>
            <person name="Schmitt C."/>
            <person name="Schoppmeier M."/>
            <person name="Schroder R."/>
            <person name="Shippy T.D."/>
            <person name="Simonnet F."/>
            <person name="Marques-Souza H."/>
            <person name="Tautz D."/>
            <person name="Tomoyasu Y."/>
            <person name="Trauner J."/>
            <person name="Van der Zee M."/>
            <person name="Vervoort M."/>
            <person name="Wittkopp N."/>
            <person name="Wimmer E.A."/>
            <person name="Yang X."/>
            <person name="Jones A.K."/>
            <person name="Sattelle D.B."/>
            <person name="Ebert P.R."/>
            <person name="Nelson D."/>
            <person name="Scott J.G."/>
            <person name="Beeman R.W."/>
            <person name="Muthukrishnan S."/>
            <person name="Kramer K.J."/>
            <person name="Arakane Y."/>
            <person name="Beeman R.W."/>
            <person name="Zhu Q."/>
            <person name="Hogenkamp D."/>
            <person name="Dixit R."/>
            <person name="Oppert B."/>
            <person name="Jiang H."/>
            <person name="Zou Z."/>
            <person name="Marshall J."/>
            <person name="Elpidina E."/>
            <person name="Vinokurov K."/>
            <person name="Oppert C."/>
            <person name="Zou Z."/>
            <person name="Evans J."/>
            <person name="Lu Z."/>
            <person name="Zhao P."/>
            <person name="Sumathipala N."/>
            <person name="Altincicek B."/>
            <person name="Vilcinskas A."/>
            <person name="Williams M."/>
            <person name="Hultmark D."/>
            <person name="Hetru C."/>
            <person name="Jiang H."/>
            <person name="Grimmelikhuijzen C.J."/>
            <person name="Hauser F."/>
            <person name="Cazzamali G."/>
            <person name="Williamson M."/>
            <person name="Park Y."/>
            <person name="Li B."/>
            <person name="Tanaka Y."/>
            <person name="Predel R."/>
            <person name="Neupert S."/>
            <person name="Schachtner J."/>
            <person name="Verleyen P."/>
            <person name="Raible F."/>
            <person name="Bork P."/>
            <person name="Friedrich M."/>
            <person name="Walden K.K."/>
            <person name="Robertson H.M."/>
            <person name="Angeli S."/>
            <person name="Foret S."/>
            <person name="Bucher G."/>
            <person name="Schuetz S."/>
            <person name="Maleszka R."/>
            <person name="Wimmer E.A."/>
            <person name="Beeman R.W."/>
            <person name="Lorenzen M."/>
            <person name="Tomoyasu Y."/>
            <person name="Miller S.C."/>
            <person name="Grossmann D."/>
            <person name="Bucher G."/>
        </authorList>
    </citation>
    <scope>NUCLEOTIDE SEQUENCE [LARGE SCALE GENOMIC DNA]</scope>
    <source>
        <strain evidence="5 6">Georgia GA2</strain>
    </source>
</reference>
<keyword evidence="2" id="KW-0863">Zinc-finger</keyword>
<evidence type="ECO:0000259" key="4">
    <source>
        <dbReference type="Pfam" id="PF04500"/>
    </source>
</evidence>
<dbReference type="EMBL" id="KQ971380">
    <property type="protein sequence ID" value="EEZ97583.1"/>
    <property type="molecule type" value="Genomic_DNA"/>
</dbReference>
<evidence type="ECO:0000313" key="5">
    <source>
        <dbReference type="EMBL" id="EEZ97583.1"/>
    </source>
</evidence>
<dbReference type="AlphaFoldDB" id="D6X4N5"/>
<evidence type="ECO:0000256" key="1">
    <source>
        <dbReference type="ARBA" id="ARBA00022723"/>
    </source>
</evidence>
<feature type="domain" description="FLYWCH-type" evidence="4">
    <location>
        <begin position="143"/>
        <end position="195"/>
    </location>
</feature>
<evidence type="ECO:0000313" key="6">
    <source>
        <dbReference type="Proteomes" id="UP000007266"/>
    </source>
</evidence>